<dbReference type="AlphaFoldDB" id="A0AAD1XIZ2"/>
<dbReference type="Proteomes" id="UP001295684">
    <property type="component" value="Unassembled WGS sequence"/>
</dbReference>
<reference evidence="1" key="1">
    <citation type="submission" date="2023-07" db="EMBL/GenBank/DDBJ databases">
        <authorList>
            <consortium name="AG Swart"/>
            <person name="Singh M."/>
            <person name="Singh A."/>
            <person name="Seah K."/>
            <person name="Emmerich C."/>
        </authorList>
    </citation>
    <scope>NUCLEOTIDE SEQUENCE</scope>
    <source>
        <strain evidence="1">DP1</strain>
    </source>
</reference>
<keyword evidence="2" id="KW-1185">Reference proteome</keyword>
<proteinExistence type="predicted"/>
<protein>
    <submittedName>
        <fullName evidence="1">Uncharacterized protein</fullName>
    </submittedName>
</protein>
<gene>
    <name evidence="1" type="ORF">ECRASSUSDP1_LOCUS14950</name>
</gene>
<dbReference type="EMBL" id="CAMPGE010014959">
    <property type="protein sequence ID" value="CAI2373604.1"/>
    <property type="molecule type" value="Genomic_DNA"/>
</dbReference>
<sequence length="359" mass="41846">MEPERKKKVLFINLVMKTLEFANSLKYPLLTKLTNQYLKSFILKAQNMVKTSEISPKITSLLADLQQNKFYQEMCVWRIEVQEMQDLGIEYDTSYARERVQSFLKNTYPCSINKSLNSKIFLEKEACYNKMVEANDQAYSRQNISSFIHKIIDFEQDLEKMISLDQDSGLSKVMARCFQDLKIPSTNIFTLYSNKCRYHPYYKIKYSKSIKELRFSKRAIDTPVVSRDLEFLSRISSKVTKIVTLFQCKISQKYFANLLCAFRHVKCINLNGCKLLYSPKLSLENALKGCKIESISISGCSGIRTNNWEDHPERFYDLIDLFSTSKDLKKSLRCLQVHIKTIPKIVINCKLLENGFTNL</sequence>
<evidence type="ECO:0000313" key="2">
    <source>
        <dbReference type="Proteomes" id="UP001295684"/>
    </source>
</evidence>
<accession>A0AAD1XIZ2</accession>
<name>A0AAD1XIZ2_EUPCR</name>
<evidence type="ECO:0000313" key="1">
    <source>
        <dbReference type="EMBL" id="CAI2373604.1"/>
    </source>
</evidence>
<comment type="caution">
    <text evidence="1">The sequence shown here is derived from an EMBL/GenBank/DDBJ whole genome shotgun (WGS) entry which is preliminary data.</text>
</comment>
<organism evidence="1 2">
    <name type="scientific">Euplotes crassus</name>
    <dbReference type="NCBI Taxonomy" id="5936"/>
    <lineage>
        <taxon>Eukaryota</taxon>
        <taxon>Sar</taxon>
        <taxon>Alveolata</taxon>
        <taxon>Ciliophora</taxon>
        <taxon>Intramacronucleata</taxon>
        <taxon>Spirotrichea</taxon>
        <taxon>Hypotrichia</taxon>
        <taxon>Euplotida</taxon>
        <taxon>Euplotidae</taxon>
        <taxon>Moneuplotes</taxon>
    </lineage>
</organism>
<dbReference type="SUPFAM" id="SSF52047">
    <property type="entry name" value="RNI-like"/>
    <property type="match status" value="1"/>
</dbReference>